<dbReference type="AlphaFoldDB" id="A0A1M7ZU87"/>
<evidence type="ECO:0000313" key="3">
    <source>
        <dbReference type="Proteomes" id="UP000184611"/>
    </source>
</evidence>
<organism evidence="2 3">
    <name type="scientific">Flavobacterium cucumis</name>
    <dbReference type="NCBI Taxonomy" id="416016"/>
    <lineage>
        <taxon>Bacteria</taxon>
        <taxon>Pseudomonadati</taxon>
        <taxon>Bacteroidota</taxon>
        <taxon>Flavobacteriia</taxon>
        <taxon>Flavobacteriales</taxon>
        <taxon>Flavobacteriaceae</taxon>
        <taxon>Flavobacterium</taxon>
    </lineage>
</organism>
<keyword evidence="3" id="KW-1185">Reference proteome</keyword>
<gene>
    <name evidence="2" type="ORF">SAMN05443547_0791</name>
</gene>
<sequence length="224" mass="24130">MKNTFLTFITCSIFSFGIAQTEKNVGDFTKVTAFDKIDVSLVASTENKVILTGANSQEVELVNKNGELKIRMPLTKMLSGDDVSATVYFKKLDALEANEGSRIASKDEISAINFDIICKEGSEIKLTNLQADRLQVRVSQGSVVTTIGSVKNQDILSNSGGKYDGQDCKTQQTVVTVNAGGIAHVFATDLVEAKTRAGGEIKIYGKPKQINEKKIAGGTIEQAK</sequence>
<evidence type="ECO:0000259" key="1">
    <source>
        <dbReference type="Pfam" id="PF10988"/>
    </source>
</evidence>
<dbReference type="Proteomes" id="UP000184611">
    <property type="component" value="Unassembled WGS sequence"/>
</dbReference>
<dbReference type="Pfam" id="PF10988">
    <property type="entry name" value="DUF2807"/>
    <property type="match status" value="1"/>
</dbReference>
<name>A0A1M7ZU87_9FLAO</name>
<dbReference type="RefSeq" id="WP_073581609.1">
    <property type="nucleotide sequence ID" value="NZ_CBCSEA010000029.1"/>
</dbReference>
<feature type="domain" description="Putative auto-transporter adhesin head GIN" evidence="1">
    <location>
        <begin position="27"/>
        <end position="207"/>
    </location>
</feature>
<dbReference type="EMBL" id="FRYK01000001">
    <property type="protein sequence ID" value="SHO72459.1"/>
    <property type="molecule type" value="Genomic_DNA"/>
</dbReference>
<proteinExistence type="predicted"/>
<evidence type="ECO:0000313" key="2">
    <source>
        <dbReference type="EMBL" id="SHO72459.1"/>
    </source>
</evidence>
<protein>
    <submittedName>
        <fullName evidence="2">Putative auto-transporter adhesin, head GIN domain</fullName>
    </submittedName>
</protein>
<dbReference type="STRING" id="416016.SAMN05443547_0791"/>
<dbReference type="InterPro" id="IPR021255">
    <property type="entry name" value="DUF2807"/>
</dbReference>
<dbReference type="Gene3D" id="2.160.20.120">
    <property type="match status" value="1"/>
</dbReference>
<reference evidence="3" key="1">
    <citation type="submission" date="2016-12" db="EMBL/GenBank/DDBJ databases">
        <authorList>
            <person name="Varghese N."/>
            <person name="Submissions S."/>
        </authorList>
    </citation>
    <scope>NUCLEOTIDE SEQUENCE [LARGE SCALE GENOMIC DNA]</scope>
    <source>
        <strain evidence="3">DSM 18830</strain>
    </source>
</reference>
<dbReference type="OrthoDB" id="704821at2"/>
<accession>A0A1M7ZU87</accession>